<organism evidence="3 4">
    <name type="scientific">Actinomadura latina</name>
    <dbReference type="NCBI Taxonomy" id="163603"/>
    <lineage>
        <taxon>Bacteria</taxon>
        <taxon>Bacillati</taxon>
        <taxon>Actinomycetota</taxon>
        <taxon>Actinomycetes</taxon>
        <taxon>Streptosporangiales</taxon>
        <taxon>Thermomonosporaceae</taxon>
        <taxon>Actinomadura</taxon>
    </lineage>
</organism>
<reference evidence="3 4" key="1">
    <citation type="submission" date="2020-04" db="EMBL/GenBank/DDBJ databases">
        <title>MicrobeNet Type strains.</title>
        <authorList>
            <person name="Nicholson A.C."/>
        </authorList>
    </citation>
    <scope>NUCLEOTIDE SEQUENCE [LARGE SCALE GENOMIC DNA]</scope>
    <source>
        <strain evidence="3 4">ATCC BAA-277</strain>
    </source>
</reference>
<feature type="region of interest" description="Disordered" evidence="1">
    <location>
        <begin position="147"/>
        <end position="310"/>
    </location>
</feature>
<comment type="caution">
    <text evidence="3">The sequence shown here is derived from an EMBL/GenBank/DDBJ whole genome shotgun (WGS) entry which is preliminary data.</text>
</comment>
<evidence type="ECO:0000256" key="1">
    <source>
        <dbReference type="SAM" id="MobiDB-lite"/>
    </source>
</evidence>
<dbReference type="AlphaFoldDB" id="A0A846ZEC8"/>
<evidence type="ECO:0000313" key="3">
    <source>
        <dbReference type="EMBL" id="NKZ08356.1"/>
    </source>
</evidence>
<keyword evidence="2" id="KW-0812">Transmembrane</keyword>
<feature type="transmembrane region" description="Helical" evidence="2">
    <location>
        <begin position="83"/>
        <end position="103"/>
    </location>
</feature>
<accession>A0A846ZEC8</accession>
<feature type="transmembrane region" description="Helical" evidence="2">
    <location>
        <begin position="12"/>
        <end position="32"/>
    </location>
</feature>
<feature type="compositionally biased region" description="Low complexity" evidence="1">
    <location>
        <begin position="248"/>
        <end position="262"/>
    </location>
</feature>
<dbReference type="RefSeq" id="WP_067637851.1">
    <property type="nucleotide sequence ID" value="NZ_JAAXPI010000080.1"/>
</dbReference>
<gene>
    <name evidence="3" type="ORF">HGB48_32160</name>
</gene>
<name>A0A846ZEC8_9ACTN</name>
<dbReference type="EMBL" id="JAAXPI010000080">
    <property type="protein sequence ID" value="NKZ08356.1"/>
    <property type="molecule type" value="Genomic_DNA"/>
</dbReference>
<evidence type="ECO:0000256" key="2">
    <source>
        <dbReference type="SAM" id="Phobius"/>
    </source>
</evidence>
<sequence>MNKEAVQRLREPAAWVLLAAAGLHLLAGLIYLLGGGGSFTGRALGETQGGTFLQIALVGVLVLAVLLVTWGDAPTPQARTITMGALGVLGGIALFGVIAWLSGMLADSEYISALTKLAAFLEGAGKLAIVGAGGWFVFTVFQGMQPPRPQPQQQGYPDFGYQQGQPGQPGQQQYGQQQYGQQQFEQQQYGQQYQQYGQQPGAEGQQQYGGQSGAEGQQQYGQQQYQQPQQYGQQDYQQYGAQSGGYQAGQQQGQQQGQQPSADQEDMGEWTRAYGGSGQDQGPQGTQPAPPQSGEQGGDWYRDNRPPPPQ</sequence>
<feature type="compositionally biased region" description="Low complexity" evidence="1">
    <location>
        <begin position="151"/>
        <end position="241"/>
    </location>
</feature>
<evidence type="ECO:0000313" key="4">
    <source>
        <dbReference type="Proteomes" id="UP000579250"/>
    </source>
</evidence>
<dbReference type="Proteomes" id="UP000579250">
    <property type="component" value="Unassembled WGS sequence"/>
</dbReference>
<protein>
    <submittedName>
        <fullName evidence="3">Uncharacterized protein</fullName>
    </submittedName>
</protein>
<keyword evidence="2" id="KW-1133">Transmembrane helix</keyword>
<feature type="transmembrane region" description="Helical" evidence="2">
    <location>
        <begin position="123"/>
        <end position="141"/>
    </location>
</feature>
<keyword evidence="2" id="KW-0472">Membrane</keyword>
<feature type="compositionally biased region" description="Basic and acidic residues" evidence="1">
    <location>
        <begin position="300"/>
        <end position="310"/>
    </location>
</feature>
<keyword evidence="4" id="KW-1185">Reference proteome</keyword>
<feature type="transmembrane region" description="Helical" evidence="2">
    <location>
        <begin position="52"/>
        <end position="71"/>
    </location>
</feature>
<proteinExistence type="predicted"/>